<feature type="signal peptide" evidence="1">
    <location>
        <begin position="1"/>
        <end position="30"/>
    </location>
</feature>
<keyword evidence="3" id="KW-0489">Methyltransferase</keyword>
<dbReference type="GO" id="GO:0032259">
    <property type="term" value="P:methylation"/>
    <property type="evidence" value="ECO:0007669"/>
    <property type="project" value="UniProtKB-KW"/>
</dbReference>
<evidence type="ECO:0000313" key="2">
    <source>
        <dbReference type="EMBL" id="CAI3997485.1"/>
    </source>
</evidence>
<dbReference type="SUPFAM" id="SSF54427">
    <property type="entry name" value="NTF2-like"/>
    <property type="match status" value="1"/>
</dbReference>
<name>A0A9P1CTM4_9DINO</name>
<dbReference type="InterPro" id="IPR018790">
    <property type="entry name" value="DUF2358"/>
</dbReference>
<keyword evidence="1" id="KW-0732">Signal</keyword>
<dbReference type="EMBL" id="CAMXCT020002336">
    <property type="protein sequence ID" value="CAL1150860.1"/>
    <property type="molecule type" value="Genomic_DNA"/>
</dbReference>
<sequence length="219" mass="24243">MPAMGRRKRIRAAMLLGFAVASSIWRSSSAWCAAKLGRRATLAMPLLPILQQPSLAEVSDIQWNEPKRKKTSLANLADDFTRAFQQTQWGVNGRVQPRFFDDKFVFRDPDVTTNGLQEYSKGTGAVLSNCKADAIDVTVKEPKQFAIRWRIAGTANVPFPGLKIKPYIVTSTFTVNDDGLVDSETDSFSIPTWDLLLSAIAPWWPGLAEPTPPLTSPYA</sequence>
<dbReference type="GO" id="GO:0008168">
    <property type="term" value="F:methyltransferase activity"/>
    <property type="evidence" value="ECO:0007669"/>
    <property type="project" value="UniProtKB-KW"/>
</dbReference>
<protein>
    <submittedName>
        <fullName evidence="3">Protein-lysine methyltransferase C42C1.13</fullName>
    </submittedName>
</protein>
<feature type="chain" id="PRO_5043270742" evidence="1">
    <location>
        <begin position="31"/>
        <end position="219"/>
    </location>
</feature>
<dbReference type="Pfam" id="PF10184">
    <property type="entry name" value="DUF2358"/>
    <property type="match status" value="1"/>
</dbReference>
<evidence type="ECO:0000313" key="3">
    <source>
        <dbReference type="EMBL" id="CAL4784797.1"/>
    </source>
</evidence>
<dbReference type="EMBL" id="CAMXCT030002336">
    <property type="protein sequence ID" value="CAL4784797.1"/>
    <property type="molecule type" value="Genomic_DNA"/>
</dbReference>
<dbReference type="InterPro" id="IPR032710">
    <property type="entry name" value="NTF2-like_dom_sf"/>
</dbReference>
<dbReference type="Proteomes" id="UP001152797">
    <property type="component" value="Unassembled WGS sequence"/>
</dbReference>
<evidence type="ECO:0000256" key="1">
    <source>
        <dbReference type="SAM" id="SignalP"/>
    </source>
</evidence>
<dbReference type="EMBL" id="CAMXCT010002336">
    <property type="protein sequence ID" value="CAI3997485.1"/>
    <property type="molecule type" value="Genomic_DNA"/>
</dbReference>
<comment type="caution">
    <text evidence="2">The sequence shown here is derived from an EMBL/GenBank/DDBJ whole genome shotgun (WGS) entry which is preliminary data.</text>
</comment>
<evidence type="ECO:0000313" key="4">
    <source>
        <dbReference type="Proteomes" id="UP001152797"/>
    </source>
</evidence>
<keyword evidence="4" id="KW-1185">Reference proteome</keyword>
<keyword evidence="3" id="KW-0808">Transferase</keyword>
<organism evidence="2">
    <name type="scientific">Cladocopium goreaui</name>
    <dbReference type="NCBI Taxonomy" id="2562237"/>
    <lineage>
        <taxon>Eukaryota</taxon>
        <taxon>Sar</taxon>
        <taxon>Alveolata</taxon>
        <taxon>Dinophyceae</taxon>
        <taxon>Suessiales</taxon>
        <taxon>Symbiodiniaceae</taxon>
        <taxon>Cladocopium</taxon>
    </lineage>
</organism>
<reference evidence="3 4" key="2">
    <citation type="submission" date="2024-05" db="EMBL/GenBank/DDBJ databases">
        <authorList>
            <person name="Chen Y."/>
            <person name="Shah S."/>
            <person name="Dougan E. K."/>
            <person name="Thang M."/>
            <person name="Chan C."/>
        </authorList>
    </citation>
    <scope>NUCLEOTIDE SEQUENCE [LARGE SCALE GENOMIC DNA]</scope>
</reference>
<reference evidence="2" key="1">
    <citation type="submission" date="2022-10" db="EMBL/GenBank/DDBJ databases">
        <authorList>
            <person name="Chen Y."/>
            <person name="Dougan E. K."/>
            <person name="Chan C."/>
            <person name="Rhodes N."/>
            <person name="Thang M."/>
        </authorList>
    </citation>
    <scope>NUCLEOTIDE SEQUENCE</scope>
</reference>
<dbReference type="OrthoDB" id="431025at2759"/>
<accession>A0A9P1CTM4</accession>
<proteinExistence type="predicted"/>
<dbReference type="AlphaFoldDB" id="A0A9P1CTM4"/>
<gene>
    <name evidence="2" type="ORF">C1SCF055_LOCUS23861</name>
</gene>